<dbReference type="EMBL" id="JAGKQM010000005">
    <property type="protein sequence ID" value="KAH0926529.1"/>
    <property type="molecule type" value="Genomic_DNA"/>
</dbReference>
<accession>A0ABQ8DAZ2</accession>
<reference evidence="2 3" key="1">
    <citation type="submission" date="2021-05" db="EMBL/GenBank/DDBJ databases">
        <title>Genome Assembly of Synthetic Allotetraploid Brassica napus Reveals Homoeologous Exchanges between Subgenomes.</title>
        <authorList>
            <person name="Davis J.T."/>
        </authorList>
    </citation>
    <scope>NUCLEOTIDE SEQUENCE [LARGE SCALE GENOMIC DNA]</scope>
    <source>
        <strain evidence="3">cv. Da-Ae</strain>
        <tissue evidence="2">Seedling</tissue>
    </source>
</reference>
<feature type="compositionally biased region" description="Basic residues" evidence="1">
    <location>
        <begin position="159"/>
        <end position="170"/>
    </location>
</feature>
<evidence type="ECO:0000313" key="2">
    <source>
        <dbReference type="EMBL" id="KAH0926529.1"/>
    </source>
</evidence>
<dbReference type="Proteomes" id="UP000824890">
    <property type="component" value="Unassembled WGS sequence"/>
</dbReference>
<proteinExistence type="predicted"/>
<gene>
    <name evidence="2" type="ORF">HID58_018785</name>
</gene>
<feature type="region of interest" description="Disordered" evidence="1">
    <location>
        <begin position="147"/>
        <end position="207"/>
    </location>
</feature>
<protein>
    <submittedName>
        <fullName evidence="2">Uncharacterized protein</fullName>
    </submittedName>
</protein>
<feature type="compositionally biased region" description="Basic and acidic residues" evidence="1">
    <location>
        <begin position="182"/>
        <end position="197"/>
    </location>
</feature>
<organism evidence="2 3">
    <name type="scientific">Brassica napus</name>
    <name type="common">Rape</name>
    <dbReference type="NCBI Taxonomy" id="3708"/>
    <lineage>
        <taxon>Eukaryota</taxon>
        <taxon>Viridiplantae</taxon>
        <taxon>Streptophyta</taxon>
        <taxon>Embryophyta</taxon>
        <taxon>Tracheophyta</taxon>
        <taxon>Spermatophyta</taxon>
        <taxon>Magnoliopsida</taxon>
        <taxon>eudicotyledons</taxon>
        <taxon>Gunneridae</taxon>
        <taxon>Pentapetalae</taxon>
        <taxon>rosids</taxon>
        <taxon>malvids</taxon>
        <taxon>Brassicales</taxon>
        <taxon>Brassicaceae</taxon>
        <taxon>Brassiceae</taxon>
        <taxon>Brassica</taxon>
    </lineage>
</organism>
<evidence type="ECO:0000256" key="1">
    <source>
        <dbReference type="SAM" id="MobiDB-lite"/>
    </source>
</evidence>
<evidence type="ECO:0000313" key="3">
    <source>
        <dbReference type="Proteomes" id="UP000824890"/>
    </source>
</evidence>
<keyword evidence="3" id="KW-1185">Reference proteome</keyword>
<sequence>MRFRDTNSKLHLYVAQAADRKTYRTGRFHNALLILKDQSFTISHIFDSNQPLPLPNFENQEGHNNPGEDVRGAGPVSQISPAGVHILLPDTSTVLTMLFLLTTEASPNYLQRMPQLRKVAPLQRSNVVAKSAILSSIQIESENERNPCDIGAASSIGKGAKHNEKRKRKMKQSEVDGDDYDADKYNEKKKGKMKQDEVEGDDYDADNINSEKENREKLAKSLIRIRNAQKIKKNGGIQWKDITDTDHWWSSGLQLLLCPGARLLLWRREPRSASAASSDGSSPASSPVIPAASEVCGARQQKGVGGHLIFASAPHTVCIIVESLTSSMQTAAAVYHLMVVLQNQTGQYMVVTNTPWKGLEYDRLRYPEWCHPHKLSAQDHKKRNHDDVLKLVEEACKELQQEA</sequence>
<feature type="region of interest" description="Disordered" evidence="1">
    <location>
        <begin position="55"/>
        <end position="76"/>
    </location>
</feature>
<name>A0ABQ8DAZ2_BRANA</name>
<comment type="caution">
    <text evidence="2">The sequence shown here is derived from an EMBL/GenBank/DDBJ whole genome shotgun (WGS) entry which is preliminary data.</text>
</comment>